<dbReference type="AlphaFoldDB" id="A0A9X4MZP4"/>
<dbReference type="EMBL" id="JANCMU010000002">
    <property type="protein sequence ID" value="MDG4945830.1"/>
    <property type="molecule type" value="Genomic_DNA"/>
</dbReference>
<dbReference type="InterPro" id="IPR008323">
    <property type="entry name" value="UCP033563"/>
</dbReference>
<sequence length="415" mass="47813">MIKFSPFRGVRPAKQKAALVTTKNVDYYPKEEMEKELATNAESFLHIISPSIFNKDDSDQSNLDEVRSKFEQFLADEILLRDNKSYYIYEQEDDNEISTIGILGSVSVDDYNNGLIKKHENTIEEREIRFAEYLKKIQIQADPIMLTFPENQSIELLMSMTTRNTPTLEFKGSDGKTHRLWQVKDRLVMKQMKDSIEKLPALYIADGHHRMGSSAIFTEHMRKQEPDYFGGEAFNWVMAILIPGNHLNIYDYNRVIKDLNGMTPDEFLKKVDEVFTVIEKGDTPYFPSHKHHISMYLDGKFYGLYVNQELRGVPKGLGELDTYLWEEYLMKPLLGIENIRTDDRVGFMKGTGDMRGIMSMKEKVDSGAYKVGFGFYPISIHDLLLVADEGLVMPPKSTYIEPKFLSALTILDLND</sequence>
<accession>A0A9X4MZP4</accession>
<evidence type="ECO:0000313" key="1">
    <source>
        <dbReference type="EMBL" id="MDG4945830.1"/>
    </source>
</evidence>
<protein>
    <submittedName>
        <fullName evidence="1">DUF1015 domain-containing protein</fullName>
    </submittedName>
</protein>
<dbReference type="RefSeq" id="WP_304417871.1">
    <property type="nucleotide sequence ID" value="NZ_JANAIE010000010.1"/>
</dbReference>
<organism evidence="1 2">
    <name type="scientific">Profundicola chukchiensis</name>
    <dbReference type="NCBI Taxonomy" id="2961959"/>
    <lineage>
        <taxon>Bacteria</taxon>
        <taxon>Pseudomonadati</taxon>
        <taxon>Bacteroidota</taxon>
        <taxon>Flavobacteriia</taxon>
        <taxon>Flavobacteriales</taxon>
        <taxon>Weeksellaceae</taxon>
        <taxon>Profundicola</taxon>
    </lineage>
</organism>
<dbReference type="Pfam" id="PF06245">
    <property type="entry name" value="DUF1015"/>
    <property type="match status" value="1"/>
</dbReference>
<gene>
    <name evidence="1" type="ORF">NMK71_05340</name>
</gene>
<dbReference type="Proteomes" id="UP001152599">
    <property type="component" value="Unassembled WGS sequence"/>
</dbReference>
<dbReference type="PIRSF" id="PIRSF033563">
    <property type="entry name" value="UCP033563"/>
    <property type="match status" value="1"/>
</dbReference>
<reference evidence="1" key="1">
    <citation type="submission" date="2022-07" db="EMBL/GenBank/DDBJ databases">
        <title>Description and genome-wide analysis of Profundicola chukchiensis gen. nov., sp. nov., marine bacteria isolated from bottom sediments of the Chukchi Sea.</title>
        <authorList>
            <person name="Romanenko L."/>
            <person name="Otstavnykh N."/>
            <person name="Kurilenko V."/>
            <person name="Eremeev V."/>
            <person name="Velansky P."/>
            <person name="Mikhailov V."/>
            <person name="Isaeva M."/>
        </authorList>
    </citation>
    <scope>NUCLEOTIDE SEQUENCE</scope>
    <source>
        <strain evidence="1">KMM 9713</strain>
    </source>
</reference>
<name>A0A9X4MZP4_9FLAO</name>
<evidence type="ECO:0000313" key="2">
    <source>
        <dbReference type="Proteomes" id="UP001152599"/>
    </source>
</evidence>
<proteinExistence type="predicted"/>
<dbReference type="PANTHER" id="PTHR36454">
    <property type="entry name" value="LMO2823 PROTEIN"/>
    <property type="match status" value="1"/>
</dbReference>
<keyword evidence="2" id="KW-1185">Reference proteome</keyword>
<comment type="caution">
    <text evidence="1">The sequence shown here is derived from an EMBL/GenBank/DDBJ whole genome shotgun (WGS) entry which is preliminary data.</text>
</comment>
<dbReference type="PANTHER" id="PTHR36454:SF1">
    <property type="entry name" value="DUF1015 DOMAIN-CONTAINING PROTEIN"/>
    <property type="match status" value="1"/>
</dbReference>